<keyword evidence="3" id="KW-0238">DNA-binding</keyword>
<sequence length="964" mass="110795">MEQNQYQDWYLTYDESILLKNKSFPHKLAFAVQLKQYLSTGSFPKSKSSLVSGLVSHLSEQLETNESILNEYDWSQRTAERHRKEILKFLGVEKTNEEHREDLIDFLIDDILPFGSTKTEIEDVCLKWFFEHKLSAPTEKVLSRIISTALSKFENRFFDQVASLLGRGTTELFDRCLRSDPGEKGSFTWLRSDPGRVGLLTVLDELDKLAFIEDCAIPIQEIGGIHPKIRERLYKRIASESAWEIRRHPPYIRDTLMGVFLFSRRQKIIDDLVDLFILIVGKLSKKAKKKVETALVKELKRVYGKTTILARIAEASLKDPKGTINRVIFPIANKSKLSDIVKEYKYSGKGFKNEIHGLVRSSYSSHYRRMVPKILGSLTFRSNNDLHVPILDAIDWLLENPMPNSKFSMDDDSIPTSDIIKPSFVKLVKGMGKGDMDRIDYEIAVLEALRKRLRCKEIWVEGADRYRNPDEDVPKDFNMNRKFYYDRLGVENDPVEFTKGLKEEMEIALRTLNENLPSNKYVRLRQSGIKNIVLSPMDPLVDPPNINALKGDVQSRWPMTSLLEILREADSWSGFTKLFKSIRTSERLTPEQLRKRLLLVLYGLGTNMGLKRIASGNNVSYKELRHVKNVYVHKDSLRSAIREVANGVFSVKDTKLWGEATTSCASDSKKFGSWDQNLMAEWHIRYGGRGVMIYWHVDTRSTCIYSQLKKCSSSEVANMIEGVLKHCTDMKVEKQFVDTHGQSEVAFAFCKLLGFELMPRLKNIASQKLYLPDISLKKELKNLLPILNRGIKWEIIERQYDEMVKYTAALEQGTADPESILKRFTRGNESHPTYRALQELGKAVKTIFLCRYLADGDIRREIHGGLNVIENWNSANGFIFFGKSGEVSSNRLEEQELSVLALHLLQNCLVYVNTLMIQRVVSENGWMDRFSKEDYRALSPLIHAHVNPYGKFELDMDKNLGLAV</sequence>
<dbReference type="GO" id="GO:0004803">
    <property type="term" value="F:transposase activity"/>
    <property type="evidence" value="ECO:0007669"/>
    <property type="project" value="InterPro"/>
</dbReference>
<dbReference type="EMBL" id="CP022957">
    <property type="protein sequence ID" value="ASV32277.1"/>
    <property type="molecule type" value="Genomic_DNA"/>
</dbReference>
<dbReference type="Pfam" id="PF13700">
    <property type="entry name" value="DUF4158"/>
    <property type="match status" value="1"/>
</dbReference>
<dbReference type="InterPro" id="IPR025296">
    <property type="entry name" value="DUF4158"/>
</dbReference>
<evidence type="ECO:0000313" key="9">
    <source>
        <dbReference type="Proteomes" id="UP000215244"/>
    </source>
</evidence>
<dbReference type="OrthoDB" id="922297at2"/>
<feature type="domain" description="Tn3 transposase DDE" evidence="5">
    <location>
        <begin position="564"/>
        <end position="952"/>
    </location>
</feature>
<feature type="domain" description="DUF4158" evidence="6">
    <location>
        <begin position="17"/>
        <end position="149"/>
    </location>
</feature>
<keyword evidence="9" id="KW-1185">Reference proteome</keyword>
<dbReference type="GO" id="GO:0003677">
    <property type="term" value="F:DNA binding"/>
    <property type="evidence" value="ECO:0007669"/>
    <property type="project" value="UniProtKB-KW"/>
</dbReference>
<evidence type="ECO:0000256" key="3">
    <source>
        <dbReference type="ARBA" id="ARBA00023125"/>
    </source>
</evidence>
<evidence type="ECO:0000256" key="2">
    <source>
        <dbReference type="ARBA" id="ARBA00022578"/>
    </source>
</evidence>
<evidence type="ECO:0000259" key="6">
    <source>
        <dbReference type="Pfam" id="PF13700"/>
    </source>
</evidence>
<dbReference type="RefSeq" id="WP_094998668.1">
    <property type="nucleotide sequence ID" value="NZ_BMJL01000016.1"/>
</dbReference>
<keyword evidence="4" id="KW-0233">DNA recombination</keyword>
<dbReference type="KEGG" id="marb:CJ263_18705"/>
<dbReference type="InterPro" id="IPR002513">
    <property type="entry name" value="Tn3_Tnp_DDE_dom"/>
</dbReference>
<dbReference type="AlphaFoldDB" id="A0A223V9N8"/>
<proteinExistence type="inferred from homology"/>
<evidence type="ECO:0000259" key="5">
    <source>
        <dbReference type="Pfam" id="PF01526"/>
    </source>
</evidence>
<accession>A0A223V9N8</accession>
<dbReference type="InterPro" id="IPR047653">
    <property type="entry name" value="Tn3-like_transpos"/>
</dbReference>
<evidence type="ECO:0000313" key="7">
    <source>
        <dbReference type="EMBL" id="ASV32083.1"/>
    </source>
</evidence>
<name>A0A223V9N8_9FLAO</name>
<dbReference type="GO" id="GO:0006313">
    <property type="term" value="P:DNA transposition"/>
    <property type="evidence" value="ECO:0007669"/>
    <property type="project" value="InterPro"/>
</dbReference>
<keyword evidence="2" id="KW-0815">Transposition</keyword>
<dbReference type="Pfam" id="PF01526">
    <property type="entry name" value="DDE_Tnp_Tn3"/>
    <property type="match status" value="1"/>
</dbReference>
<dbReference type="EMBL" id="CP022957">
    <property type="protein sequence ID" value="ASV32083.1"/>
    <property type="molecule type" value="Genomic_DNA"/>
</dbReference>
<evidence type="ECO:0000256" key="4">
    <source>
        <dbReference type="ARBA" id="ARBA00023172"/>
    </source>
</evidence>
<dbReference type="Proteomes" id="UP000215244">
    <property type="component" value="Chromosome"/>
</dbReference>
<evidence type="ECO:0000313" key="8">
    <source>
        <dbReference type="EMBL" id="ASV32277.1"/>
    </source>
</evidence>
<dbReference type="KEGG" id="marb:CJ263_19740"/>
<evidence type="ECO:0000256" key="1">
    <source>
        <dbReference type="ARBA" id="ARBA00009402"/>
    </source>
</evidence>
<reference evidence="7 9" key="1">
    <citation type="submission" date="2017-08" db="EMBL/GenBank/DDBJ databases">
        <title>The complete genome sequence of Maribacter sp. B1, isolated from deep-sea sediment.</title>
        <authorList>
            <person name="Wu Y.-H."/>
            <person name="Cheng H."/>
            <person name="Xu X.-W."/>
        </authorList>
    </citation>
    <scope>NUCLEOTIDE SEQUENCE [LARGE SCALE GENOMIC DNA]</scope>
    <source>
        <strain evidence="7 9">B1</strain>
    </source>
</reference>
<protein>
    <submittedName>
        <fullName evidence="7">Tn3 family transposase</fullName>
    </submittedName>
</protein>
<organism evidence="7 9">
    <name type="scientific">Maribacter cobaltidurans</name>
    <dbReference type="NCBI Taxonomy" id="1178778"/>
    <lineage>
        <taxon>Bacteria</taxon>
        <taxon>Pseudomonadati</taxon>
        <taxon>Bacteroidota</taxon>
        <taxon>Flavobacteriia</taxon>
        <taxon>Flavobacteriales</taxon>
        <taxon>Flavobacteriaceae</taxon>
        <taxon>Maribacter</taxon>
    </lineage>
</organism>
<comment type="similarity">
    <text evidence="1">Belongs to the transposase 7 family.</text>
</comment>
<gene>
    <name evidence="7" type="ORF">CJ263_18705</name>
    <name evidence="8" type="ORF">CJ263_19740</name>
</gene>
<dbReference type="NCBIfam" id="NF033527">
    <property type="entry name" value="transpos_Tn3"/>
    <property type="match status" value="1"/>
</dbReference>